<evidence type="ECO:0000256" key="7">
    <source>
        <dbReference type="ARBA" id="ARBA00023043"/>
    </source>
</evidence>
<dbReference type="Proteomes" id="UP000677054">
    <property type="component" value="Unassembled WGS sequence"/>
</dbReference>
<keyword evidence="3" id="KW-0716">Sensory transduction</keyword>
<keyword evidence="11" id="KW-0407">Ion channel</keyword>
<name>A0A7R9A649_9CRUS</name>
<evidence type="ECO:0000313" key="18">
    <source>
        <dbReference type="Proteomes" id="UP000677054"/>
    </source>
</evidence>
<evidence type="ECO:0000256" key="13">
    <source>
        <dbReference type="SAM" id="Coils"/>
    </source>
</evidence>
<dbReference type="PROSITE" id="PS50088">
    <property type="entry name" value="ANK_REPEAT"/>
    <property type="match status" value="8"/>
</dbReference>
<dbReference type="Pfam" id="PF00520">
    <property type="entry name" value="Ion_trans"/>
    <property type="match status" value="1"/>
</dbReference>
<feature type="transmembrane region" description="Helical" evidence="15">
    <location>
        <begin position="821"/>
        <end position="843"/>
    </location>
</feature>
<dbReference type="GO" id="GO:0005216">
    <property type="term" value="F:monoatomic ion channel activity"/>
    <property type="evidence" value="ECO:0007669"/>
    <property type="project" value="InterPro"/>
</dbReference>
<feature type="repeat" description="ANK" evidence="12">
    <location>
        <begin position="426"/>
        <end position="460"/>
    </location>
</feature>
<feature type="compositionally biased region" description="Low complexity" evidence="14">
    <location>
        <begin position="1055"/>
        <end position="1065"/>
    </location>
</feature>
<evidence type="ECO:0000256" key="4">
    <source>
        <dbReference type="ARBA" id="ARBA00022692"/>
    </source>
</evidence>
<dbReference type="GO" id="GO:0034703">
    <property type="term" value="C:cation channel complex"/>
    <property type="evidence" value="ECO:0007669"/>
    <property type="project" value="UniProtKB-ARBA"/>
</dbReference>
<feature type="repeat" description="ANK" evidence="12">
    <location>
        <begin position="259"/>
        <end position="288"/>
    </location>
</feature>
<dbReference type="Pfam" id="PF12796">
    <property type="entry name" value="Ank_2"/>
    <property type="match status" value="2"/>
</dbReference>
<proteinExistence type="predicted"/>
<organism evidence="17">
    <name type="scientific">Darwinula stevensoni</name>
    <dbReference type="NCBI Taxonomy" id="69355"/>
    <lineage>
        <taxon>Eukaryota</taxon>
        <taxon>Metazoa</taxon>
        <taxon>Ecdysozoa</taxon>
        <taxon>Arthropoda</taxon>
        <taxon>Crustacea</taxon>
        <taxon>Oligostraca</taxon>
        <taxon>Ostracoda</taxon>
        <taxon>Podocopa</taxon>
        <taxon>Podocopida</taxon>
        <taxon>Darwinulocopina</taxon>
        <taxon>Darwinuloidea</taxon>
        <taxon>Darwinulidae</taxon>
        <taxon>Darwinula</taxon>
    </lineage>
</organism>
<keyword evidence="13" id="KW-0175">Coiled coil</keyword>
<dbReference type="PANTHER" id="PTHR47143">
    <property type="entry name" value="TRANSIENT RECEPTOR POTENTIAL CATION CHANNEL PROTEIN PAINLESS"/>
    <property type="match status" value="1"/>
</dbReference>
<evidence type="ECO:0000256" key="9">
    <source>
        <dbReference type="ARBA" id="ARBA00023136"/>
    </source>
</evidence>
<evidence type="ECO:0000256" key="3">
    <source>
        <dbReference type="ARBA" id="ARBA00022606"/>
    </source>
</evidence>
<evidence type="ECO:0000256" key="2">
    <source>
        <dbReference type="ARBA" id="ARBA00022448"/>
    </source>
</evidence>
<dbReference type="Gene3D" id="1.25.40.20">
    <property type="entry name" value="Ankyrin repeat-containing domain"/>
    <property type="match status" value="3"/>
</dbReference>
<feature type="region of interest" description="Disordered" evidence="14">
    <location>
        <begin position="1041"/>
        <end position="1074"/>
    </location>
</feature>
<evidence type="ECO:0000256" key="12">
    <source>
        <dbReference type="PROSITE-ProRule" id="PRU00023"/>
    </source>
</evidence>
<comment type="subcellular location">
    <subcellularLocation>
        <location evidence="1">Membrane</location>
        <topology evidence="1">Multi-pass membrane protein</topology>
    </subcellularLocation>
</comment>
<feature type="region of interest" description="Disordered" evidence="14">
    <location>
        <begin position="58"/>
        <end position="77"/>
    </location>
</feature>
<dbReference type="Gene3D" id="1.10.287.70">
    <property type="match status" value="1"/>
</dbReference>
<evidence type="ECO:0000256" key="6">
    <source>
        <dbReference type="ARBA" id="ARBA00022989"/>
    </source>
</evidence>
<feature type="transmembrane region" description="Helical" evidence="15">
    <location>
        <begin position="741"/>
        <end position="763"/>
    </location>
</feature>
<keyword evidence="4 15" id="KW-0812">Transmembrane</keyword>
<dbReference type="InterPro" id="IPR036770">
    <property type="entry name" value="Ankyrin_rpt-contain_sf"/>
</dbReference>
<dbReference type="EMBL" id="LR900105">
    <property type="protein sequence ID" value="CAD7244226.1"/>
    <property type="molecule type" value="Genomic_DNA"/>
</dbReference>
<keyword evidence="10" id="KW-0325">Glycoprotein</keyword>
<feature type="repeat" description="ANK" evidence="12">
    <location>
        <begin position="293"/>
        <end position="325"/>
    </location>
</feature>
<evidence type="ECO:0000313" key="17">
    <source>
        <dbReference type="EMBL" id="CAD7244226.1"/>
    </source>
</evidence>
<dbReference type="Pfam" id="PF13857">
    <property type="entry name" value="Ank_5"/>
    <property type="match status" value="1"/>
</dbReference>
<evidence type="ECO:0000256" key="8">
    <source>
        <dbReference type="ARBA" id="ARBA00023065"/>
    </source>
</evidence>
<dbReference type="InterPro" id="IPR052076">
    <property type="entry name" value="TRP_cation_channel"/>
</dbReference>
<evidence type="ECO:0000256" key="14">
    <source>
        <dbReference type="SAM" id="MobiDB-lite"/>
    </source>
</evidence>
<feature type="transmembrane region" description="Helical" evidence="15">
    <location>
        <begin position="642"/>
        <end position="660"/>
    </location>
</feature>
<evidence type="ECO:0000259" key="16">
    <source>
        <dbReference type="Pfam" id="PF00520"/>
    </source>
</evidence>
<dbReference type="InterPro" id="IPR005821">
    <property type="entry name" value="Ion_trans_dom"/>
</dbReference>
<keyword evidence="18" id="KW-1185">Reference proteome</keyword>
<feature type="repeat" description="ANK" evidence="12">
    <location>
        <begin position="326"/>
        <end position="358"/>
    </location>
</feature>
<protein>
    <recommendedName>
        <fullName evidence="16">Ion transport domain-containing protein</fullName>
    </recommendedName>
</protein>
<evidence type="ECO:0000256" key="10">
    <source>
        <dbReference type="ARBA" id="ARBA00023180"/>
    </source>
</evidence>
<feature type="domain" description="Ion transport" evidence="16">
    <location>
        <begin position="633"/>
        <end position="852"/>
    </location>
</feature>
<keyword evidence="7 12" id="KW-0040">ANK repeat</keyword>
<dbReference type="PRINTS" id="PR01415">
    <property type="entry name" value="ANKYRIN"/>
</dbReference>
<feature type="compositionally biased region" description="Basic and acidic residues" evidence="14">
    <location>
        <begin position="58"/>
        <end position="68"/>
    </location>
</feature>
<dbReference type="InterPro" id="IPR002110">
    <property type="entry name" value="Ankyrin_rpt"/>
</dbReference>
<dbReference type="AlphaFoldDB" id="A0A7R9A649"/>
<dbReference type="PROSITE" id="PS50297">
    <property type="entry name" value="ANK_REP_REGION"/>
    <property type="match status" value="7"/>
</dbReference>
<evidence type="ECO:0000256" key="5">
    <source>
        <dbReference type="ARBA" id="ARBA00022737"/>
    </source>
</evidence>
<reference evidence="17" key="1">
    <citation type="submission" date="2020-11" db="EMBL/GenBank/DDBJ databases">
        <authorList>
            <person name="Tran Van P."/>
        </authorList>
    </citation>
    <scope>NUCLEOTIDE SEQUENCE</scope>
</reference>
<feature type="transmembrane region" description="Helical" evidence="15">
    <location>
        <begin position="701"/>
        <end position="721"/>
    </location>
</feature>
<feature type="coiled-coil region" evidence="13">
    <location>
        <begin position="986"/>
        <end position="1013"/>
    </location>
</feature>
<feature type="repeat" description="ANK" evidence="12">
    <location>
        <begin position="393"/>
        <end position="425"/>
    </location>
</feature>
<accession>A0A7R9A649</accession>
<dbReference type="SMART" id="SM00248">
    <property type="entry name" value="ANK"/>
    <property type="match status" value="10"/>
</dbReference>
<dbReference type="OrthoDB" id="7464126at2759"/>
<keyword evidence="8" id="KW-0406">Ion transport</keyword>
<keyword evidence="2" id="KW-0813">Transport</keyword>
<feature type="transmembrane region" description="Helical" evidence="15">
    <location>
        <begin position="584"/>
        <end position="604"/>
    </location>
</feature>
<evidence type="ECO:0000256" key="11">
    <source>
        <dbReference type="ARBA" id="ARBA00023303"/>
    </source>
</evidence>
<gene>
    <name evidence="17" type="ORF">DSTB1V02_LOCUS4126</name>
</gene>
<keyword evidence="5" id="KW-0677">Repeat</keyword>
<evidence type="ECO:0000256" key="1">
    <source>
        <dbReference type="ARBA" id="ARBA00004141"/>
    </source>
</evidence>
<keyword evidence="6 15" id="KW-1133">Transmembrane helix</keyword>
<dbReference type="PANTHER" id="PTHR47143:SF1">
    <property type="entry name" value="ION_TRANS DOMAIN-CONTAINING PROTEIN"/>
    <property type="match status" value="1"/>
</dbReference>
<sequence>MVIVKSDFPPTTKGTAKSKPPHPSKTLTRAMTDGGEMSHFQAPAAVFSIHRECSLRAKEGKGSLRDSTTRPQSTNSSINCRSAYHHCTSSITGSPHPKRAMERDWHRSSRFSEDQETSCSDLDGQFSRCEPVGEPHNNPMSELPLACCNDHVILTLREMTHGTPGASRILDSVLEGTLPVSEDDFKEADPLVWNIGLLASAFKGDVTHVRHFLHLGADVDTQDSFGRRPLHLATLTGAYECVKRLVRGKATIDVWDKEHKVTPLCCAAMAGSLECIRFLVNHGANINAGVLTHGVSALKYAVTANAVECVSYLLQHDAEVNFIQAYSETPVHVAAGEGFVQCLDMLLQHGGDTRSLRGVSRMTPLHLAAEDGASECVKLLLKAGSDVHATNNRGRTPLHLAALAQSTESVLALVQAGSDPNSQDADKRTPLHAAIVKGARNFDNVRVLLEAKASPNMQDSFGYTPLHLAALNEYSSCVKMLLEYGADVTIKTNGGITALQYIVRKSPSSLAKFREMFDESVTLNDEMNDRDMELKLNYSVLVPQGHKSETSLFVHLINCGQRRLLRHPLCESFLYLKWLKVRKFFFFNLVFYLFFVVLLTGYILKVYREECLKRGHANSTACKHLETEQGREEFLQGPLIQVIWYSMLVFLFALLLKEVFQISQGVKEYFQLWENFLQWAIIVQTMFLIKLHYEEAFLPTWTYHLAASAILFAWTEMMLLIGRFPLFGLYIQMFAIVLKDFAKFLFAYSCLIVAFCLSFMVLFHNKDQFMNPGEAFITTLVMMTGEFEYSDVLFFNTGNKKDSNSSDASDDKSEFPGTSHVIFLLYLLIVSIILMNLLVGLAVNDIQGLQKTAGLERLVRQTELIAHIESTIFSKWFSMLPSKILNILHKAALVVPEAYRWTIYIRPNDPRDKRLPRDIVESAFRLAKTKRKTFNAQRNAIRGYSVYSSPSDNDAFEWGESMEHMEQMKGMLNTLISDRNLRDTQMDYLEQKVDKSEETLGQVKNQLQSLQASLLSLHKLLDNKDVELKEENVQNGYVNTAMTDDQNNVDDHSHSSGSHMMSQGSTNSVHSGEF</sequence>
<feature type="repeat" description="ANK" evidence="12">
    <location>
        <begin position="225"/>
        <end position="257"/>
    </location>
</feature>
<feature type="repeat" description="ANK" evidence="12">
    <location>
        <begin position="461"/>
        <end position="493"/>
    </location>
</feature>
<feature type="repeat" description="ANK" evidence="12">
    <location>
        <begin position="360"/>
        <end position="392"/>
    </location>
</feature>
<keyword evidence="9 15" id="KW-0472">Membrane</keyword>
<feature type="region of interest" description="Disordered" evidence="14">
    <location>
        <begin position="1"/>
        <end position="28"/>
    </location>
</feature>
<dbReference type="EMBL" id="CAJPEV010000588">
    <property type="protein sequence ID" value="CAG0886720.1"/>
    <property type="molecule type" value="Genomic_DNA"/>
</dbReference>
<evidence type="ECO:0000256" key="15">
    <source>
        <dbReference type="SAM" id="Phobius"/>
    </source>
</evidence>
<dbReference type="SUPFAM" id="SSF48403">
    <property type="entry name" value="Ankyrin repeat"/>
    <property type="match status" value="1"/>
</dbReference>